<dbReference type="SUPFAM" id="SSF48452">
    <property type="entry name" value="TPR-like"/>
    <property type="match status" value="3"/>
</dbReference>
<keyword evidence="6" id="KW-1185">Reference proteome</keyword>
<feature type="repeat" description="TPR" evidence="3">
    <location>
        <begin position="197"/>
        <end position="230"/>
    </location>
</feature>
<reference evidence="5 6" key="1">
    <citation type="submission" date="2020-05" db="EMBL/GenBank/DDBJ databases">
        <title>Draft genome sequence of Desulfovibrio psychrotolerans JS1T.</title>
        <authorList>
            <person name="Ueno A."/>
            <person name="Tamazawa S."/>
            <person name="Tamamura S."/>
            <person name="Murakami T."/>
            <person name="Kiyama T."/>
            <person name="Inomata H."/>
            <person name="Amano Y."/>
            <person name="Miyakawa K."/>
            <person name="Tamaki H."/>
            <person name="Naganuma T."/>
            <person name="Kaneko K."/>
        </authorList>
    </citation>
    <scope>NUCLEOTIDE SEQUENCE [LARGE SCALE GENOMIC DNA]</scope>
    <source>
        <strain evidence="5 6">JS1</strain>
    </source>
</reference>
<sequence>MSPKPAEPETQAAPPDSGQKLTMTPEAAQVYYYLMLDEAARNNDLRAGGRAIGQLLQLDPGVPVFLDAARFYGLRKEITLARDIAKMGLEKFPDHFDLTVLLAETYLEENRIDEAVGILRDLITRNPESADARLHLGQVLLAHDRFAEAADLLAAPSAIRSGPLTRYYLSRAYINLKKFRDAERELKAAVKSNSDFVEAWAELAFLYEVMKDYVAAEKTYERIIELGQAGQEVWLRLIALNIKLNRPDKALSIAKNGPEETGFHLQAATAFMEEGFNEHARELLEPLADQNNPPAEVFFHLALIAFSVDKDFARAVDLLENIPEHSPLWAKSARFRAQLLYEVDRKDEALQIVTQGRTSDPGDREFWDMEVDMLASMQLFDEAHATLDEALARWSDDPELLFSKGSIYDLAGDKERAFQTMERVITIDPENPQALNYVGYTLADKGLNLERALVLIETALKQEPDKAYIVDSLAWVHYRLGNLEEAWEAINRCLSLGVEDPTIWEHYGDIAKAMGRKAEARKGYREALKMNPGNADEIKKKLQEK</sequence>
<accession>A0A7J0BXG7</accession>
<protein>
    <recommendedName>
        <fullName evidence="7">Tetratricopeptide repeat protein</fullName>
    </recommendedName>
</protein>
<dbReference type="SMART" id="SM00028">
    <property type="entry name" value="TPR"/>
    <property type="match status" value="9"/>
</dbReference>
<keyword evidence="2 3" id="KW-0802">TPR repeat</keyword>
<evidence type="ECO:0000256" key="4">
    <source>
        <dbReference type="SAM" id="MobiDB-lite"/>
    </source>
</evidence>
<dbReference type="InterPro" id="IPR019734">
    <property type="entry name" value="TPR_rpt"/>
</dbReference>
<dbReference type="PANTHER" id="PTHR44943:SF8">
    <property type="entry name" value="TPR REPEAT-CONTAINING PROTEIN MJ0263"/>
    <property type="match status" value="1"/>
</dbReference>
<evidence type="ECO:0000313" key="5">
    <source>
        <dbReference type="EMBL" id="GFM38383.1"/>
    </source>
</evidence>
<dbReference type="EMBL" id="BLVP01000036">
    <property type="protein sequence ID" value="GFM38383.1"/>
    <property type="molecule type" value="Genomic_DNA"/>
</dbReference>
<feature type="repeat" description="TPR" evidence="3">
    <location>
        <begin position="398"/>
        <end position="431"/>
    </location>
</feature>
<dbReference type="Gene3D" id="1.25.40.10">
    <property type="entry name" value="Tetratricopeptide repeat domain"/>
    <property type="match status" value="3"/>
</dbReference>
<keyword evidence="1" id="KW-0677">Repeat</keyword>
<dbReference type="InterPro" id="IPR011990">
    <property type="entry name" value="TPR-like_helical_dom_sf"/>
</dbReference>
<dbReference type="Proteomes" id="UP000503820">
    <property type="component" value="Unassembled WGS sequence"/>
</dbReference>
<organism evidence="5 6">
    <name type="scientific">Desulfovibrio psychrotolerans</name>
    <dbReference type="NCBI Taxonomy" id="415242"/>
    <lineage>
        <taxon>Bacteria</taxon>
        <taxon>Pseudomonadati</taxon>
        <taxon>Thermodesulfobacteriota</taxon>
        <taxon>Desulfovibrionia</taxon>
        <taxon>Desulfovibrionales</taxon>
        <taxon>Desulfovibrionaceae</taxon>
        <taxon>Desulfovibrio</taxon>
    </lineage>
</organism>
<dbReference type="PANTHER" id="PTHR44943">
    <property type="entry name" value="CELLULOSE SYNTHASE OPERON PROTEIN C"/>
    <property type="match status" value="1"/>
</dbReference>
<name>A0A7J0BXG7_9BACT</name>
<evidence type="ECO:0000256" key="2">
    <source>
        <dbReference type="ARBA" id="ARBA00022803"/>
    </source>
</evidence>
<evidence type="ECO:0000256" key="1">
    <source>
        <dbReference type="ARBA" id="ARBA00022737"/>
    </source>
</evidence>
<evidence type="ECO:0000256" key="3">
    <source>
        <dbReference type="PROSITE-ProRule" id="PRU00339"/>
    </source>
</evidence>
<dbReference type="AlphaFoldDB" id="A0A7J0BXG7"/>
<gene>
    <name evidence="5" type="ORF">DSM19430T_30670</name>
</gene>
<dbReference type="Pfam" id="PF13432">
    <property type="entry name" value="TPR_16"/>
    <property type="match status" value="3"/>
</dbReference>
<comment type="caution">
    <text evidence="5">The sequence shown here is derived from an EMBL/GenBank/DDBJ whole genome shotgun (WGS) entry which is preliminary data.</text>
</comment>
<dbReference type="InterPro" id="IPR051685">
    <property type="entry name" value="Ycf3/AcsC/BcsC/TPR_MFPF"/>
</dbReference>
<evidence type="ECO:0008006" key="7">
    <source>
        <dbReference type="Google" id="ProtNLM"/>
    </source>
</evidence>
<proteinExistence type="predicted"/>
<feature type="repeat" description="TPR" evidence="3">
    <location>
        <begin position="501"/>
        <end position="534"/>
    </location>
</feature>
<dbReference type="PROSITE" id="PS50005">
    <property type="entry name" value="TPR"/>
    <property type="match status" value="3"/>
</dbReference>
<feature type="region of interest" description="Disordered" evidence="4">
    <location>
        <begin position="1"/>
        <end position="21"/>
    </location>
</feature>
<evidence type="ECO:0000313" key="6">
    <source>
        <dbReference type="Proteomes" id="UP000503820"/>
    </source>
</evidence>
<dbReference type="Pfam" id="PF13181">
    <property type="entry name" value="TPR_8"/>
    <property type="match status" value="1"/>
</dbReference>